<keyword evidence="1" id="KW-1133">Transmembrane helix</keyword>
<sequence length="336" mass="39271">MKPGSIRFILAFTVILFHITKLVFLGHFAVCCFFILSGYWITFMYQKKYVKFKNPLFVFYISRIWRLFPVFLLFNLLGGVFTYFYNPGIFQALSTFSALKITGYIFSNIFLLGFNHITPVFLIPAWSLDIEFQFYLIYPALLSWLCKLNYKAFIGVILLAVLINLVFAKGFISKTLLYYIAFFLIGILIYLKNLTFNKNIESGALILFVLILATNYLIPGLRKITVGNNATDYNMYLNETLPLLIIPAISNSVRIKSSKFDRLLGDISYVMYLCHWVLIIPYNFYIKGISFSQRVPYSLVYLVLTLLLSYIIYKYYDKPIDSYRRGWVDSNEKLYK</sequence>
<dbReference type="RefSeq" id="WP_091145440.1">
    <property type="nucleotide sequence ID" value="NZ_FNAI01000002.1"/>
</dbReference>
<protein>
    <submittedName>
        <fullName evidence="3">Peptidoglycan/LPS O-acetylase OafA/YrhL, contains acyltransferase and SGNH-hydrolase domains</fullName>
    </submittedName>
</protein>
<dbReference type="EMBL" id="FNAI01000002">
    <property type="protein sequence ID" value="SDD62664.1"/>
    <property type="molecule type" value="Genomic_DNA"/>
</dbReference>
<organism evidence="3 4">
    <name type="scientific">Mucilaginibacter pineti</name>
    <dbReference type="NCBI Taxonomy" id="1391627"/>
    <lineage>
        <taxon>Bacteria</taxon>
        <taxon>Pseudomonadati</taxon>
        <taxon>Bacteroidota</taxon>
        <taxon>Sphingobacteriia</taxon>
        <taxon>Sphingobacteriales</taxon>
        <taxon>Sphingobacteriaceae</taxon>
        <taxon>Mucilaginibacter</taxon>
    </lineage>
</organism>
<keyword evidence="3" id="KW-0808">Transferase</keyword>
<feature type="transmembrane region" description="Helical" evidence="1">
    <location>
        <begin position="148"/>
        <end position="169"/>
    </location>
</feature>
<accession>A0A1G6WA39</accession>
<evidence type="ECO:0000313" key="3">
    <source>
        <dbReference type="EMBL" id="SDD62664.1"/>
    </source>
</evidence>
<keyword evidence="4" id="KW-1185">Reference proteome</keyword>
<dbReference type="PANTHER" id="PTHR23028:SF53">
    <property type="entry name" value="ACYL_TRANSF_3 DOMAIN-CONTAINING PROTEIN"/>
    <property type="match status" value="1"/>
</dbReference>
<dbReference type="InterPro" id="IPR050879">
    <property type="entry name" value="Acyltransferase_3"/>
</dbReference>
<evidence type="ECO:0000256" key="1">
    <source>
        <dbReference type="SAM" id="Phobius"/>
    </source>
</evidence>
<dbReference type="GO" id="GO:0016747">
    <property type="term" value="F:acyltransferase activity, transferring groups other than amino-acyl groups"/>
    <property type="evidence" value="ECO:0007669"/>
    <property type="project" value="InterPro"/>
</dbReference>
<proteinExistence type="predicted"/>
<reference evidence="3 4" key="1">
    <citation type="submission" date="2016-10" db="EMBL/GenBank/DDBJ databases">
        <authorList>
            <person name="de Groot N.N."/>
        </authorList>
    </citation>
    <scope>NUCLEOTIDE SEQUENCE [LARGE SCALE GENOMIC DNA]</scope>
    <source>
        <strain evidence="3 4">47C3B</strain>
    </source>
</reference>
<dbReference type="GO" id="GO:0016787">
    <property type="term" value="F:hydrolase activity"/>
    <property type="evidence" value="ECO:0007669"/>
    <property type="project" value="UniProtKB-KW"/>
</dbReference>
<feature type="transmembrane region" description="Helical" evidence="1">
    <location>
        <begin position="263"/>
        <end position="285"/>
    </location>
</feature>
<feature type="transmembrane region" description="Helical" evidence="1">
    <location>
        <begin position="22"/>
        <end position="43"/>
    </location>
</feature>
<keyword evidence="1" id="KW-0472">Membrane</keyword>
<dbReference type="Proteomes" id="UP000199072">
    <property type="component" value="Unassembled WGS sequence"/>
</dbReference>
<feature type="transmembrane region" description="Helical" evidence="1">
    <location>
        <begin position="203"/>
        <end position="221"/>
    </location>
</feature>
<keyword evidence="3" id="KW-0378">Hydrolase</keyword>
<dbReference type="GO" id="GO:0016020">
    <property type="term" value="C:membrane"/>
    <property type="evidence" value="ECO:0007669"/>
    <property type="project" value="TreeGrafter"/>
</dbReference>
<evidence type="ECO:0000259" key="2">
    <source>
        <dbReference type="Pfam" id="PF01757"/>
    </source>
</evidence>
<dbReference type="GO" id="GO:0000271">
    <property type="term" value="P:polysaccharide biosynthetic process"/>
    <property type="evidence" value="ECO:0007669"/>
    <property type="project" value="TreeGrafter"/>
</dbReference>
<feature type="transmembrane region" description="Helical" evidence="1">
    <location>
        <begin position="64"/>
        <end position="85"/>
    </location>
</feature>
<dbReference type="InterPro" id="IPR002656">
    <property type="entry name" value="Acyl_transf_3_dom"/>
</dbReference>
<dbReference type="PANTHER" id="PTHR23028">
    <property type="entry name" value="ACETYLTRANSFERASE"/>
    <property type="match status" value="1"/>
</dbReference>
<feature type="transmembrane region" description="Helical" evidence="1">
    <location>
        <begin position="105"/>
        <end position="128"/>
    </location>
</feature>
<dbReference type="Pfam" id="PF01757">
    <property type="entry name" value="Acyl_transf_3"/>
    <property type="match status" value="1"/>
</dbReference>
<dbReference type="OrthoDB" id="290051at2"/>
<dbReference type="AlphaFoldDB" id="A0A1G6WA39"/>
<feature type="transmembrane region" description="Helical" evidence="1">
    <location>
        <begin position="175"/>
        <end position="191"/>
    </location>
</feature>
<keyword evidence="3" id="KW-0012">Acyltransferase</keyword>
<feature type="transmembrane region" description="Helical" evidence="1">
    <location>
        <begin position="297"/>
        <end position="316"/>
    </location>
</feature>
<evidence type="ECO:0000313" key="4">
    <source>
        <dbReference type="Proteomes" id="UP000199072"/>
    </source>
</evidence>
<dbReference type="STRING" id="1391627.SAMN05216464_102108"/>
<name>A0A1G6WA39_9SPHI</name>
<gene>
    <name evidence="3" type="ORF">SAMN05216464_102108</name>
</gene>
<keyword evidence="1" id="KW-0812">Transmembrane</keyword>
<feature type="domain" description="Acyltransferase 3" evidence="2">
    <location>
        <begin position="6"/>
        <end position="313"/>
    </location>
</feature>